<dbReference type="InterPro" id="IPR025668">
    <property type="entry name" value="Tnp_DDE_dom"/>
</dbReference>
<comment type="caution">
    <text evidence="2">The sequence shown here is derived from an EMBL/GenBank/DDBJ whole genome shotgun (WGS) entry which is preliminary data.</text>
</comment>
<feature type="domain" description="Transposase DDE" evidence="1">
    <location>
        <begin position="7"/>
        <end position="83"/>
    </location>
</feature>
<protein>
    <submittedName>
        <fullName evidence="2">Transposase</fullName>
    </submittedName>
</protein>
<reference evidence="2" key="2">
    <citation type="journal article" date="2021" name="PeerJ">
        <title>Extensive microbial diversity within the chicken gut microbiome revealed by metagenomics and culture.</title>
        <authorList>
            <person name="Gilroy R."/>
            <person name="Ravi A."/>
            <person name="Getino M."/>
            <person name="Pursley I."/>
            <person name="Horton D.L."/>
            <person name="Alikhan N.F."/>
            <person name="Baker D."/>
            <person name="Gharbi K."/>
            <person name="Hall N."/>
            <person name="Watson M."/>
            <person name="Adriaenssens E.M."/>
            <person name="Foster-Nyarko E."/>
            <person name="Jarju S."/>
            <person name="Secka A."/>
            <person name="Antonio M."/>
            <person name="Oren A."/>
            <person name="Chaudhuri R.R."/>
            <person name="La Ragione R."/>
            <person name="Hildebrand F."/>
            <person name="Pallen M.J."/>
        </authorList>
    </citation>
    <scope>NUCLEOTIDE SEQUENCE</scope>
    <source>
        <strain evidence="2">G3-3990</strain>
    </source>
</reference>
<dbReference type="AlphaFoldDB" id="A0A9D9N4W7"/>
<organism evidence="2 3">
    <name type="scientific">Candidatus Gallipaludibacter merdavium</name>
    <dbReference type="NCBI Taxonomy" id="2840839"/>
    <lineage>
        <taxon>Bacteria</taxon>
        <taxon>Pseudomonadati</taxon>
        <taxon>Bacteroidota</taxon>
        <taxon>Bacteroidia</taxon>
        <taxon>Bacteroidales</taxon>
        <taxon>Candidatus Gallipaludibacter</taxon>
    </lineage>
</organism>
<dbReference type="EMBL" id="JADIMG010000092">
    <property type="protein sequence ID" value="MBO8460621.1"/>
    <property type="molecule type" value="Genomic_DNA"/>
</dbReference>
<evidence type="ECO:0000259" key="1">
    <source>
        <dbReference type="Pfam" id="PF13751"/>
    </source>
</evidence>
<proteinExistence type="predicted"/>
<accession>A0A9D9N4W7</accession>
<evidence type="ECO:0000313" key="3">
    <source>
        <dbReference type="Proteomes" id="UP000823641"/>
    </source>
</evidence>
<gene>
    <name evidence="2" type="ORF">IAA73_09845</name>
</gene>
<sequence length="87" mass="10078">MCYKGCVDRRTVEVNHRSRRVQETGQGKAYRERGMMHCSNRPIGPEAVFGDIKFNHGFKRFRLKSGGKVKVEFSLVALAHNIRNTRR</sequence>
<evidence type="ECO:0000313" key="2">
    <source>
        <dbReference type="EMBL" id="MBO8460621.1"/>
    </source>
</evidence>
<reference evidence="2" key="1">
    <citation type="submission" date="2020-10" db="EMBL/GenBank/DDBJ databases">
        <authorList>
            <person name="Gilroy R."/>
        </authorList>
    </citation>
    <scope>NUCLEOTIDE SEQUENCE</scope>
    <source>
        <strain evidence="2">G3-3990</strain>
    </source>
</reference>
<dbReference type="Pfam" id="PF13751">
    <property type="entry name" value="DDE_Tnp_1_6"/>
    <property type="match status" value="1"/>
</dbReference>
<name>A0A9D9N4W7_9BACT</name>
<dbReference type="Proteomes" id="UP000823641">
    <property type="component" value="Unassembled WGS sequence"/>
</dbReference>